<dbReference type="PANTHER" id="PTHR42747:SF4">
    <property type="entry name" value="BLR1330 PROTEIN"/>
    <property type="match status" value="1"/>
</dbReference>
<evidence type="ECO:0000313" key="7">
    <source>
        <dbReference type="Proteomes" id="UP000001095"/>
    </source>
</evidence>
<comment type="similarity">
    <text evidence="1">Belongs to the nitronate monooxygenase family. NMO class I subfamily.</text>
</comment>
<proteinExistence type="inferred from homology"/>
<dbReference type="Proteomes" id="UP000001095">
    <property type="component" value="Unassembled WGS sequence"/>
</dbReference>
<evidence type="ECO:0000256" key="4">
    <source>
        <dbReference type="ARBA" id="ARBA00023002"/>
    </source>
</evidence>
<keyword evidence="4" id="KW-0560">Oxidoreductase</keyword>
<dbReference type="EMBL" id="AGWY01000015">
    <property type="protein sequence ID" value="EKS32647.1"/>
    <property type="molecule type" value="Genomic_DNA"/>
</dbReference>
<evidence type="ECO:0000256" key="3">
    <source>
        <dbReference type="ARBA" id="ARBA00022643"/>
    </source>
</evidence>
<dbReference type="PATRIC" id="fig|883079.3.peg.3706"/>
<dbReference type="Gene3D" id="3.20.20.70">
    <property type="entry name" value="Aldolase class I"/>
    <property type="match status" value="1"/>
</dbReference>
<name>K8NQJ4_9BRAD</name>
<dbReference type="GO" id="GO:0018580">
    <property type="term" value="F:nitronate monooxygenase activity"/>
    <property type="evidence" value="ECO:0007669"/>
    <property type="project" value="InterPro"/>
</dbReference>
<dbReference type="InterPro" id="IPR013785">
    <property type="entry name" value="Aldolase_TIM"/>
</dbReference>
<dbReference type="SUPFAM" id="SSF51412">
    <property type="entry name" value="Inosine monophosphate dehydrogenase (IMPDH)"/>
    <property type="match status" value="1"/>
</dbReference>
<dbReference type="RefSeq" id="WP_002714494.1">
    <property type="nucleotide sequence ID" value="NZ_KB375281.1"/>
</dbReference>
<keyword evidence="2" id="KW-0285">Flavoprotein</keyword>
<sequence>MSMPALFKGRLSIPAIGSPLFIVSGPDLVIAQCKAGVVGSFPALNARPAALLDEWLHRIKEELAAHDKAHPDRPSAPFAVNQIVHKSNNRLDQDLAVCEKHKVPMVITSLGAREELNQAVHAWGGITFHDVINQKFAHKAVEKGADGLVLVAAGAGGHAGAISPFAFVAETRQWFDGPIALSGAMGNGRAIRAARVLGADFAYIGSAFIATNEANAPDNYKNMIAASSADDIVYSNLFTGVHGNYLKPSIVAAGMDPENLPVSDPSKMNFGTDANGERNKPKAWKEIWGSGQGIGSVDKVMPVAELVARFKSEYEAAADAPLQ</sequence>
<keyword evidence="5" id="KW-0503">Monooxygenase</keyword>
<keyword evidence="7" id="KW-1185">Reference proteome</keyword>
<evidence type="ECO:0000313" key="6">
    <source>
        <dbReference type="EMBL" id="EKS32647.1"/>
    </source>
</evidence>
<gene>
    <name evidence="6" type="ORF">HMPREF9696_03624</name>
</gene>
<dbReference type="FunFam" id="3.20.20.70:FF:000210">
    <property type="entry name" value="2-nitropropane dioxygenase"/>
    <property type="match status" value="1"/>
</dbReference>
<evidence type="ECO:0000256" key="5">
    <source>
        <dbReference type="ARBA" id="ARBA00023033"/>
    </source>
</evidence>
<evidence type="ECO:0000256" key="2">
    <source>
        <dbReference type="ARBA" id="ARBA00022630"/>
    </source>
</evidence>
<protein>
    <submittedName>
        <fullName evidence="6">Uncharacterized protein</fullName>
    </submittedName>
</protein>
<comment type="caution">
    <text evidence="6">The sequence shown here is derived from an EMBL/GenBank/DDBJ whole genome shotgun (WGS) entry which is preliminary data.</text>
</comment>
<dbReference type="AlphaFoldDB" id="K8NQJ4"/>
<organism evidence="6 7">
    <name type="scientific">Afipia clevelandensis ATCC 49720</name>
    <dbReference type="NCBI Taxonomy" id="883079"/>
    <lineage>
        <taxon>Bacteria</taxon>
        <taxon>Pseudomonadati</taxon>
        <taxon>Pseudomonadota</taxon>
        <taxon>Alphaproteobacteria</taxon>
        <taxon>Hyphomicrobiales</taxon>
        <taxon>Nitrobacteraceae</taxon>
        <taxon>Afipia</taxon>
    </lineage>
</organism>
<dbReference type="HOGENOM" id="CLU_038732_3_0_5"/>
<dbReference type="PANTHER" id="PTHR42747">
    <property type="entry name" value="NITRONATE MONOOXYGENASE-RELATED"/>
    <property type="match status" value="1"/>
</dbReference>
<accession>K8NQJ4</accession>
<reference evidence="6 7" key="1">
    <citation type="submission" date="2012-04" db="EMBL/GenBank/DDBJ databases">
        <title>The Genome Sequence of Afipia clevelandensis ATCC 49720.</title>
        <authorList>
            <consortium name="The Broad Institute Genome Sequencing Platform"/>
            <person name="Earl A."/>
            <person name="Ward D."/>
            <person name="Feldgarden M."/>
            <person name="Gevers D."/>
            <person name="Huys G."/>
            <person name="Walker B."/>
            <person name="Young S.K."/>
            <person name="Zeng Q."/>
            <person name="Gargeya S."/>
            <person name="Fitzgerald M."/>
            <person name="Haas B."/>
            <person name="Abouelleil A."/>
            <person name="Alvarado L."/>
            <person name="Arachchi H.M."/>
            <person name="Berlin A."/>
            <person name="Chapman S.B."/>
            <person name="Goldberg J."/>
            <person name="Griggs A."/>
            <person name="Gujja S."/>
            <person name="Hansen M."/>
            <person name="Howarth C."/>
            <person name="Imamovic A."/>
            <person name="Larimer J."/>
            <person name="McCowen C."/>
            <person name="Montmayeur A."/>
            <person name="Murphy C."/>
            <person name="Neiman D."/>
            <person name="Pearson M."/>
            <person name="Priest M."/>
            <person name="Roberts A."/>
            <person name="Saif S."/>
            <person name="Shea T."/>
            <person name="Sisk P."/>
            <person name="Sykes S."/>
            <person name="Wortman J."/>
            <person name="Nusbaum C."/>
            <person name="Birren B."/>
        </authorList>
    </citation>
    <scope>NUCLEOTIDE SEQUENCE [LARGE SCALE GENOMIC DNA]</scope>
    <source>
        <strain evidence="6 7">ATCC 49720</strain>
    </source>
</reference>
<evidence type="ECO:0000256" key="1">
    <source>
        <dbReference type="ARBA" id="ARBA00009881"/>
    </source>
</evidence>
<dbReference type="CDD" id="cd04730">
    <property type="entry name" value="NPD_like"/>
    <property type="match status" value="1"/>
</dbReference>
<dbReference type="OrthoDB" id="9778912at2"/>
<keyword evidence="3" id="KW-0288">FMN</keyword>
<dbReference type="InterPro" id="IPR004136">
    <property type="entry name" value="NMO"/>
</dbReference>
<dbReference type="Pfam" id="PF03060">
    <property type="entry name" value="NMO"/>
    <property type="match status" value="1"/>
</dbReference>